<proteinExistence type="predicted"/>
<evidence type="ECO:0000313" key="2">
    <source>
        <dbReference type="Proteomes" id="UP001189429"/>
    </source>
</evidence>
<accession>A0ABN9WI51</accession>
<feature type="non-terminal residue" evidence="1">
    <location>
        <position position="1"/>
    </location>
</feature>
<gene>
    <name evidence="1" type="ORF">PCOR1329_LOCUS67566</name>
</gene>
<evidence type="ECO:0000313" key="1">
    <source>
        <dbReference type="EMBL" id="CAK0886148.1"/>
    </source>
</evidence>
<reference evidence="1" key="1">
    <citation type="submission" date="2023-10" db="EMBL/GenBank/DDBJ databases">
        <authorList>
            <person name="Chen Y."/>
            <person name="Shah S."/>
            <person name="Dougan E. K."/>
            <person name="Thang M."/>
            <person name="Chan C."/>
        </authorList>
    </citation>
    <scope>NUCLEOTIDE SEQUENCE [LARGE SCALE GENOMIC DNA]</scope>
</reference>
<protein>
    <submittedName>
        <fullName evidence="1">Uncharacterized protein</fullName>
    </submittedName>
</protein>
<organism evidence="1 2">
    <name type="scientific">Prorocentrum cordatum</name>
    <dbReference type="NCBI Taxonomy" id="2364126"/>
    <lineage>
        <taxon>Eukaryota</taxon>
        <taxon>Sar</taxon>
        <taxon>Alveolata</taxon>
        <taxon>Dinophyceae</taxon>
        <taxon>Prorocentrales</taxon>
        <taxon>Prorocentraceae</taxon>
        <taxon>Prorocentrum</taxon>
    </lineage>
</organism>
<sequence length="115" mass="12191">GRHWLKVPPELDFCVCLAMALQGHLLEVTTFRRRAVPNAMDSHAVSLRRASKCVDCLGAATPLKFPSYSGAFNITGILTVSGDGDGADARQVLGYFFEGADPLCDVKHGDVGAAA</sequence>
<comment type="caution">
    <text evidence="1">The sequence shown here is derived from an EMBL/GenBank/DDBJ whole genome shotgun (WGS) entry which is preliminary data.</text>
</comment>
<name>A0ABN9WI51_9DINO</name>
<keyword evidence="2" id="KW-1185">Reference proteome</keyword>
<dbReference type="Proteomes" id="UP001189429">
    <property type="component" value="Unassembled WGS sequence"/>
</dbReference>
<dbReference type="EMBL" id="CAUYUJ010018762">
    <property type="protein sequence ID" value="CAK0886148.1"/>
    <property type="molecule type" value="Genomic_DNA"/>
</dbReference>